<dbReference type="Pfam" id="PF00732">
    <property type="entry name" value="GMC_oxred_N"/>
    <property type="match status" value="1"/>
</dbReference>
<dbReference type="InterPro" id="IPR007867">
    <property type="entry name" value="GMC_OxRtase_C"/>
</dbReference>
<reference evidence="16" key="1">
    <citation type="submission" date="2015-10" db="EMBL/GenBank/DDBJ databases">
        <authorList>
            <person name="Ju K.-S."/>
            <person name="Doroghazi J.R."/>
            <person name="Metcalf W.W."/>
        </authorList>
    </citation>
    <scope>NUCLEOTIDE SEQUENCE [LARGE SCALE GENOMIC DNA]</scope>
    <source>
        <strain evidence="16">NRRL 3151</strain>
    </source>
</reference>
<dbReference type="InterPro" id="IPR051473">
    <property type="entry name" value="P2Ox-like"/>
</dbReference>
<dbReference type="NCBIfam" id="TIGR02462">
    <property type="entry name" value="pyranose_ox"/>
    <property type="match status" value="1"/>
</dbReference>
<dbReference type="Pfam" id="PF13450">
    <property type="entry name" value="NAD_binding_8"/>
    <property type="match status" value="1"/>
</dbReference>
<evidence type="ECO:0000256" key="10">
    <source>
        <dbReference type="ARBA" id="ARBA00030508"/>
    </source>
</evidence>
<sequence>MAEYKGFDTLIIGSGPVGCAFARKLVKAGKKVLMIEAGAQLSQNYGEHLKNSFLYQRNVDLFASVIRGHLHPLSVSTRNDPMVTLDASSYRYDPEDYPGFILNNQNPEQRERDNLGAAATTYAVGGMATHWTCALPEFHPSLERSWDDGKTVHDYPINDTRMKTLYAESTALFNRKTSVFQGSTRHQLVKKILRDAGFPIEELPLSVESRADDSRMVKWGAANTVLGDLAKPGASENFKLLPDHQCTRLVLNAEKTKVEGVKVRNLRNLNETVSIPDIKRYIVACGAVLTPQLLHVSGLSEKLPALGRYLTEQPMAFCQVVLRQEYIDNLEKLLREVTGTDKEHAEKAAKRVEDYRKKQLEIVKRNQSKSVRDPADPLPIPKYELEPNLTIAASPTRPWHCQIHRDAFSYGAVPPSVDTRLIVDLRWFGMSRPRESNWVEFSKTVKDTFDMPQPTFHFQLDDQERQWAGEMMADMMRVASYLGGFMPGSEPQFLAPGLPLHIGGTTRMGTSKDTSVVNPESQVWGIENLWLGGNGLHPFGNAGNPTHTSVAMAIHAVEKMPKN</sequence>
<evidence type="ECO:0000256" key="1">
    <source>
        <dbReference type="ARBA" id="ARBA00000827"/>
    </source>
</evidence>
<protein>
    <recommendedName>
        <fullName evidence="6">Pyranose 2-oxidase</fullName>
        <ecNumber evidence="5">1.1.3.10</ecNumber>
    </recommendedName>
    <alternativeName>
        <fullName evidence="11">FAD-oxidoreductase</fullName>
    </alternativeName>
    <alternativeName>
        <fullName evidence="10">Glucose 2-oxidase</fullName>
    </alternativeName>
    <alternativeName>
        <fullName evidence="12">Pyranose:oxygen 2-oxidoreductase</fullName>
    </alternativeName>
</protein>
<evidence type="ECO:0000256" key="11">
    <source>
        <dbReference type="ARBA" id="ARBA00031159"/>
    </source>
</evidence>
<dbReference type="Gene3D" id="3.50.50.60">
    <property type="entry name" value="FAD/NAD(P)-binding domain"/>
    <property type="match status" value="2"/>
</dbReference>
<evidence type="ECO:0000256" key="5">
    <source>
        <dbReference type="ARBA" id="ARBA00013082"/>
    </source>
</evidence>
<evidence type="ECO:0000256" key="2">
    <source>
        <dbReference type="ARBA" id="ARBA00001974"/>
    </source>
</evidence>
<name>A0A0X3VDC1_9ACTN</name>
<dbReference type="InterPro" id="IPR000172">
    <property type="entry name" value="GMC_OxRdtase_N"/>
</dbReference>
<evidence type="ECO:0000256" key="12">
    <source>
        <dbReference type="ARBA" id="ARBA00031330"/>
    </source>
</evidence>
<evidence type="ECO:0000313" key="15">
    <source>
        <dbReference type="EMBL" id="KUL42769.1"/>
    </source>
</evidence>
<evidence type="ECO:0000256" key="4">
    <source>
        <dbReference type="ARBA" id="ARBA00011881"/>
    </source>
</evidence>
<dbReference type="InterPro" id="IPR036188">
    <property type="entry name" value="FAD/NAD-bd_sf"/>
</dbReference>
<evidence type="ECO:0000313" key="16">
    <source>
        <dbReference type="Proteomes" id="UP000053923"/>
    </source>
</evidence>
<evidence type="ECO:0000256" key="6">
    <source>
        <dbReference type="ARBA" id="ARBA00016408"/>
    </source>
</evidence>
<feature type="domain" description="Glucose-methanol-choline oxidoreductase N-terminal" evidence="13">
    <location>
        <begin position="216"/>
        <end position="314"/>
    </location>
</feature>
<evidence type="ECO:0000256" key="3">
    <source>
        <dbReference type="ARBA" id="ARBA00010790"/>
    </source>
</evidence>
<evidence type="ECO:0000256" key="8">
    <source>
        <dbReference type="ARBA" id="ARBA00022827"/>
    </source>
</evidence>
<evidence type="ECO:0000256" key="7">
    <source>
        <dbReference type="ARBA" id="ARBA00022630"/>
    </source>
</evidence>
<organism evidence="15 16">
    <name type="scientific">Streptomyces regalis</name>
    <dbReference type="NCBI Taxonomy" id="68262"/>
    <lineage>
        <taxon>Bacteria</taxon>
        <taxon>Bacillati</taxon>
        <taxon>Actinomycetota</taxon>
        <taxon>Actinomycetes</taxon>
        <taxon>Kitasatosporales</taxon>
        <taxon>Streptomycetaceae</taxon>
        <taxon>Streptomyces</taxon>
    </lineage>
</organism>
<accession>A0A0X3VDC1</accession>
<dbReference type="InterPro" id="IPR012814">
    <property type="entry name" value="P2OX"/>
</dbReference>
<dbReference type="Pfam" id="PF05199">
    <property type="entry name" value="GMC_oxred_C"/>
    <property type="match status" value="1"/>
</dbReference>
<dbReference type="AlphaFoldDB" id="A0A0X3VDC1"/>
<keyword evidence="8" id="KW-0274">FAD</keyword>
<evidence type="ECO:0000256" key="9">
    <source>
        <dbReference type="ARBA" id="ARBA00023002"/>
    </source>
</evidence>
<dbReference type="GO" id="GO:0050233">
    <property type="term" value="F:pyranose oxidase activity"/>
    <property type="evidence" value="ECO:0007669"/>
    <property type="project" value="UniProtKB-EC"/>
</dbReference>
<feature type="domain" description="Glucose-methanol-choline oxidoreductase C-terminal" evidence="14">
    <location>
        <begin position="433"/>
        <end position="553"/>
    </location>
</feature>
<comment type="catalytic activity">
    <reaction evidence="1">
        <text>D-glucose + O2 = 2-dehydro-D-glucose + H2O2</text>
        <dbReference type="Rhea" id="RHEA:10552"/>
        <dbReference type="ChEBI" id="CHEBI:4167"/>
        <dbReference type="ChEBI" id="CHEBI:15379"/>
        <dbReference type="ChEBI" id="CHEBI:16240"/>
        <dbReference type="ChEBI" id="CHEBI:16609"/>
        <dbReference type="EC" id="1.1.3.10"/>
    </reaction>
</comment>
<dbReference type="GO" id="GO:0050660">
    <property type="term" value="F:flavin adenine dinucleotide binding"/>
    <property type="evidence" value="ECO:0007669"/>
    <property type="project" value="InterPro"/>
</dbReference>
<comment type="cofactor">
    <cofactor evidence="2">
        <name>FAD</name>
        <dbReference type="ChEBI" id="CHEBI:57692"/>
    </cofactor>
</comment>
<gene>
    <name evidence="15" type="ORF">ADL12_08965</name>
</gene>
<evidence type="ECO:0000259" key="13">
    <source>
        <dbReference type="Pfam" id="PF00732"/>
    </source>
</evidence>
<comment type="subunit">
    <text evidence="4">Homotetramer.</text>
</comment>
<dbReference type="EC" id="1.1.3.10" evidence="5"/>
<keyword evidence="7" id="KW-0285">Flavoprotein</keyword>
<proteinExistence type="inferred from homology"/>
<keyword evidence="16" id="KW-1185">Reference proteome</keyword>
<dbReference type="PANTHER" id="PTHR42784:SF1">
    <property type="entry name" value="PYRANOSE 2-OXIDASE"/>
    <property type="match status" value="1"/>
</dbReference>
<dbReference type="SUPFAM" id="SSF54373">
    <property type="entry name" value="FAD-linked reductases, C-terminal domain"/>
    <property type="match status" value="1"/>
</dbReference>
<comment type="similarity">
    <text evidence="3">Belongs to the GMC oxidoreductase family.</text>
</comment>
<dbReference type="Proteomes" id="UP000053923">
    <property type="component" value="Unassembled WGS sequence"/>
</dbReference>
<evidence type="ECO:0000259" key="14">
    <source>
        <dbReference type="Pfam" id="PF05199"/>
    </source>
</evidence>
<dbReference type="RefSeq" id="WP_062700371.1">
    <property type="nucleotide sequence ID" value="NZ_LLZG01000047.1"/>
</dbReference>
<comment type="caution">
    <text evidence="15">The sequence shown here is derived from an EMBL/GenBank/DDBJ whole genome shotgun (WGS) entry which is preliminary data.</text>
</comment>
<dbReference type="PANTHER" id="PTHR42784">
    <property type="entry name" value="PYRANOSE 2-OXIDASE"/>
    <property type="match status" value="1"/>
</dbReference>
<dbReference type="SUPFAM" id="SSF51905">
    <property type="entry name" value="FAD/NAD(P)-binding domain"/>
    <property type="match status" value="1"/>
</dbReference>
<dbReference type="EMBL" id="LLZG01000047">
    <property type="protein sequence ID" value="KUL42769.1"/>
    <property type="molecule type" value="Genomic_DNA"/>
</dbReference>
<keyword evidence="9" id="KW-0560">Oxidoreductase</keyword>
<dbReference type="OrthoDB" id="9798604at2"/>